<dbReference type="InterPro" id="IPR000276">
    <property type="entry name" value="GPCR_Rhodpsn"/>
</dbReference>
<dbReference type="InterPro" id="IPR017452">
    <property type="entry name" value="GPCR_Rhodpsn_7TM"/>
</dbReference>
<sequence>MIDYNIRDANATSTNFNSPENVVNRNLNESPSYINLSEDSDFCGFVYNPDDPDTYFEIWMGCLLTAVGILGIIGNIVSMIILSRPQMLQTASVYMTFIVTLERYIAVCHPLKARAMCTYGRAKLYFIGCLIFSTLYNIPRFWEVINRAHEIHQYPGLKEKIFTNEDVIYCIEPSEIRIDQTYINIYIHWCYLIRLSRSEQREISLATMLICVVIVFFLFNFLAFYLNILEAFYRQIRTNLTKISNLLVTINSSANFIIYVIFGEKFKRICLQLFCKRKYNRDAPDLIHYESSISNGGGDGGTNRMSRKFSRHGTTRSTI</sequence>
<evidence type="ECO:0000259" key="8">
    <source>
        <dbReference type="PROSITE" id="PS50262"/>
    </source>
</evidence>
<dbReference type="PROSITE" id="PS50262">
    <property type="entry name" value="G_PROTEIN_RECEP_F1_2"/>
    <property type="match status" value="1"/>
</dbReference>
<feature type="transmembrane region" description="Helical" evidence="7">
    <location>
        <begin position="243"/>
        <end position="262"/>
    </location>
</feature>
<feature type="region of interest" description="Disordered" evidence="6">
    <location>
        <begin position="296"/>
        <end position="319"/>
    </location>
</feature>
<evidence type="ECO:0000313" key="10">
    <source>
        <dbReference type="Proteomes" id="UP000015102"/>
    </source>
</evidence>
<dbReference type="GO" id="GO:0004930">
    <property type="term" value="F:G protein-coupled receptor activity"/>
    <property type="evidence" value="ECO:0007669"/>
    <property type="project" value="InterPro"/>
</dbReference>
<dbReference type="Pfam" id="PF00001">
    <property type="entry name" value="7tm_1"/>
    <property type="match status" value="1"/>
</dbReference>
<dbReference type="EMBL" id="CAQQ02090402">
    <property type="status" value="NOT_ANNOTATED_CDS"/>
    <property type="molecule type" value="Genomic_DNA"/>
</dbReference>
<dbReference type="EMBL" id="CAQQ02090401">
    <property type="status" value="NOT_ANNOTATED_CDS"/>
    <property type="molecule type" value="Genomic_DNA"/>
</dbReference>
<dbReference type="PRINTS" id="PR00237">
    <property type="entry name" value="GPCRRHODOPSN"/>
</dbReference>
<organism evidence="9 10">
    <name type="scientific">Megaselia scalaris</name>
    <name type="common">Humpbacked fly</name>
    <name type="synonym">Phora scalaris</name>
    <dbReference type="NCBI Taxonomy" id="36166"/>
    <lineage>
        <taxon>Eukaryota</taxon>
        <taxon>Metazoa</taxon>
        <taxon>Ecdysozoa</taxon>
        <taxon>Arthropoda</taxon>
        <taxon>Hexapoda</taxon>
        <taxon>Insecta</taxon>
        <taxon>Pterygota</taxon>
        <taxon>Neoptera</taxon>
        <taxon>Endopterygota</taxon>
        <taxon>Diptera</taxon>
        <taxon>Brachycera</taxon>
        <taxon>Muscomorpha</taxon>
        <taxon>Platypezoidea</taxon>
        <taxon>Phoridae</taxon>
        <taxon>Megaseliini</taxon>
        <taxon>Megaselia</taxon>
    </lineage>
</organism>
<evidence type="ECO:0000256" key="5">
    <source>
        <dbReference type="ARBA" id="ARBA00023136"/>
    </source>
</evidence>
<keyword evidence="10" id="KW-1185">Reference proteome</keyword>
<protein>
    <recommendedName>
        <fullName evidence="8">G-protein coupled receptors family 1 profile domain-containing protein</fullName>
    </recommendedName>
</protein>
<feature type="domain" description="G-protein coupled receptors family 1 profile" evidence="8">
    <location>
        <begin position="90"/>
        <end position="259"/>
    </location>
</feature>
<keyword evidence="5 7" id="KW-0472">Membrane</keyword>
<dbReference type="GO" id="GO:0016020">
    <property type="term" value="C:membrane"/>
    <property type="evidence" value="ECO:0007669"/>
    <property type="project" value="UniProtKB-SubCell"/>
</dbReference>
<dbReference type="SUPFAM" id="SSF81321">
    <property type="entry name" value="Family A G protein-coupled receptor-like"/>
    <property type="match status" value="1"/>
</dbReference>
<evidence type="ECO:0000313" key="9">
    <source>
        <dbReference type="EnsemblMetazoa" id="MESCA009147-PA"/>
    </source>
</evidence>
<dbReference type="AlphaFoldDB" id="T1GZ53"/>
<name>T1GZ53_MEGSC</name>
<evidence type="ECO:0000256" key="7">
    <source>
        <dbReference type="SAM" id="Phobius"/>
    </source>
</evidence>
<feature type="compositionally biased region" description="Basic residues" evidence="6">
    <location>
        <begin position="305"/>
        <end position="319"/>
    </location>
</feature>
<evidence type="ECO:0000256" key="6">
    <source>
        <dbReference type="SAM" id="MobiDB-lite"/>
    </source>
</evidence>
<keyword evidence="3 7" id="KW-0812">Transmembrane</keyword>
<evidence type="ECO:0000256" key="2">
    <source>
        <dbReference type="ARBA" id="ARBA00010663"/>
    </source>
</evidence>
<dbReference type="EnsemblMetazoa" id="MESCA009147-RA">
    <property type="protein sequence ID" value="MESCA009147-PA"/>
    <property type="gene ID" value="MESCA009147"/>
</dbReference>
<dbReference type="OMA" id="YNIRDAN"/>
<dbReference type="PANTHER" id="PTHR46641">
    <property type="entry name" value="FMRFAMIDE RECEPTOR-RELATED"/>
    <property type="match status" value="1"/>
</dbReference>
<comment type="similarity">
    <text evidence="2">Belongs to the G-protein coupled receptor 1 family.</text>
</comment>
<dbReference type="CDD" id="cd14978">
    <property type="entry name" value="7tmA_FMRFamide_R-like"/>
    <property type="match status" value="1"/>
</dbReference>
<reference evidence="9" key="2">
    <citation type="submission" date="2015-06" db="UniProtKB">
        <authorList>
            <consortium name="EnsemblMetazoa"/>
        </authorList>
    </citation>
    <scope>IDENTIFICATION</scope>
</reference>
<dbReference type="Gene3D" id="1.20.1070.10">
    <property type="entry name" value="Rhodopsin 7-helix transmembrane proteins"/>
    <property type="match status" value="1"/>
</dbReference>
<evidence type="ECO:0000256" key="3">
    <source>
        <dbReference type="ARBA" id="ARBA00022692"/>
    </source>
</evidence>
<dbReference type="Proteomes" id="UP000015102">
    <property type="component" value="Unassembled WGS sequence"/>
</dbReference>
<comment type="subcellular location">
    <subcellularLocation>
        <location evidence="1">Membrane</location>
    </subcellularLocation>
</comment>
<reference evidence="10" key="1">
    <citation type="submission" date="2013-02" db="EMBL/GenBank/DDBJ databases">
        <authorList>
            <person name="Hughes D."/>
        </authorList>
    </citation>
    <scope>NUCLEOTIDE SEQUENCE</scope>
    <source>
        <strain>Durham</strain>
        <strain evidence="10">NC isolate 2 -- Noor lab</strain>
    </source>
</reference>
<feature type="transmembrane region" description="Helical" evidence="7">
    <location>
        <begin position="203"/>
        <end position="223"/>
    </location>
</feature>
<accession>T1GZ53</accession>
<evidence type="ECO:0000256" key="4">
    <source>
        <dbReference type="ARBA" id="ARBA00022989"/>
    </source>
</evidence>
<feature type="transmembrane region" description="Helical" evidence="7">
    <location>
        <begin position="58"/>
        <end position="82"/>
    </location>
</feature>
<dbReference type="EMBL" id="CAQQ02090403">
    <property type="status" value="NOT_ANNOTATED_CDS"/>
    <property type="molecule type" value="Genomic_DNA"/>
</dbReference>
<proteinExistence type="inferred from homology"/>
<dbReference type="InterPro" id="IPR052954">
    <property type="entry name" value="GPCR-Ligand_Int"/>
</dbReference>
<dbReference type="HOGENOM" id="CLU_009579_24_7_1"/>
<dbReference type="PANTHER" id="PTHR46641:SF2">
    <property type="entry name" value="FMRFAMIDE RECEPTOR"/>
    <property type="match status" value="1"/>
</dbReference>
<dbReference type="STRING" id="36166.T1GZ53"/>
<keyword evidence="4 7" id="KW-1133">Transmembrane helix</keyword>
<evidence type="ECO:0000256" key="1">
    <source>
        <dbReference type="ARBA" id="ARBA00004370"/>
    </source>
</evidence>